<keyword evidence="2" id="KW-1185">Reference proteome</keyword>
<sequence length="83" mass="9068">MKDLQKHLKKLRTDAAECKLISDLATDLEKRELFARLTDHLSVLASEVERAISAKVSQHGDGAIKTVARCSRIGSGFTTAALM</sequence>
<evidence type="ECO:0000313" key="2">
    <source>
        <dbReference type="Proteomes" id="UP000092839"/>
    </source>
</evidence>
<reference evidence="1 2" key="1">
    <citation type="submission" date="2016-07" db="EMBL/GenBank/DDBJ databases">
        <title>Complete genome sequence of Bradyrhizobium icense LMTR 13T, a potential inoculant strain isolated from lima bean (Phaseolus lunatus) in Peru.</title>
        <authorList>
            <person name="Ormeno-Orrillo E."/>
            <person name="Duran D."/>
            <person name="Rogel M.A."/>
            <person name="Rey L."/>
            <person name="Imperial J."/>
            <person name="Ruiz-Argueso T."/>
            <person name="Martinez-Romero E."/>
        </authorList>
    </citation>
    <scope>NUCLEOTIDE SEQUENCE [LARGE SCALE GENOMIC DNA]</scope>
    <source>
        <strain evidence="1 2">LMTR 13</strain>
    </source>
</reference>
<gene>
    <name evidence="1" type="ORF">LMTR13_26160</name>
</gene>
<accession>A0A1B1UK72</accession>
<proteinExistence type="predicted"/>
<dbReference type="KEGG" id="bic:LMTR13_26160"/>
<protein>
    <submittedName>
        <fullName evidence="1">Uncharacterized protein</fullName>
    </submittedName>
</protein>
<evidence type="ECO:0000313" key="1">
    <source>
        <dbReference type="EMBL" id="ANW03107.1"/>
    </source>
</evidence>
<organism evidence="1 2">
    <name type="scientific">Bradyrhizobium icense</name>
    <dbReference type="NCBI Taxonomy" id="1274631"/>
    <lineage>
        <taxon>Bacteria</taxon>
        <taxon>Pseudomonadati</taxon>
        <taxon>Pseudomonadota</taxon>
        <taxon>Alphaproteobacteria</taxon>
        <taxon>Hyphomicrobiales</taxon>
        <taxon>Nitrobacteraceae</taxon>
        <taxon>Bradyrhizobium</taxon>
    </lineage>
</organism>
<dbReference type="Proteomes" id="UP000092839">
    <property type="component" value="Chromosome"/>
</dbReference>
<name>A0A1B1UK72_9BRAD</name>
<dbReference type="AlphaFoldDB" id="A0A1B1UK72"/>
<dbReference type="EMBL" id="CP016428">
    <property type="protein sequence ID" value="ANW03107.1"/>
    <property type="molecule type" value="Genomic_DNA"/>
</dbReference>